<comment type="caution">
    <text evidence="3">The sequence shown here is derived from an EMBL/GenBank/DDBJ whole genome shotgun (WGS) entry which is preliminary data.</text>
</comment>
<dbReference type="GO" id="GO:0005763">
    <property type="term" value="C:mitochondrial small ribosomal subunit"/>
    <property type="evidence" value="ECO:0007669"/>
    <property type="project" value="TreeGrafter"/>
</dbReference>
<accession>A0A4T0SHH5</accession>
<dbReference type="Proteomes" id="UP000309601">
    <property type="component" value="Unassembled WGS sequence"/>
</dbReference>
<evidence type="ECO:0000313" key="9">
    <source>
        <dbReference type="Proteomes" id="UP000310685"/>
    </source>
</evidence>
<evidence type="ECO:0000313" key="6">
    <source>
        <dbReference type="Proteomes" id="UP000305362"/>
    </source>
</evidence>
<dbReference type="Proteomes" id="UP000305362">
    <property type="component" value="Unassembled WGS sequence"/>
</dbReference>
<protein>
    <recommendedName>
        <fullName evidence="10">Ribosomal protein S6</fullName>
    </recommendedName>
</protein>
<dbReference type="EMBL" id="SPRV01000067">
    <property type="protein sequence ID" value="TIC59174.1"/>
    <property type="molecule type" value="Genomic_DNA"/>
</dbReference>
<evidence type="ECO:0000313" key="4">
    <source>
        <dbReference type="EMBL" id="TIC59174.1"/>
    </source>
</evidence>
<dbReference type="PANTHER" id="PTHR21011:SF1">
    <property type="entry name" value="SMALL RIBOSOMAL SUBUNIT PROTEIN BS6M"/>
    <property type="match status" value="1"/>
</dbReference>
<dbReference type="Pfam" id="PF01250">
    <property type="entry name" value="Ribosomal_S6"/>
    <property type="match status" value="1"/>
</dbReference>
<dbReference type="Proteomes" id="UP000307169">
    <property type="component" value="Unassembled WGS sequence"/>
</dbReference>
<proteinExistence type="inferred from homology"/>
<dbReference type="GO" id="GO:0003735">
    <property type="term" value="F:structural constituent of ribosome"/>
    <property type="evidence" value="ECO:0007669"/>
    <property type="project" value="InterPro"/>
</dbReference>
<evidence type="ECO:0000313" key="8">
    <source>
        <dbReference type="Proteomes" id="UP000309601"/>
    </source>
</evidence>
<dbReference type="CDD" id="cd15465">
    <property type="entry name" value="bS6_mito"/>
    <property type="match status" value="1"/>
</dbReference>
<name>A0A4T0SHH5_9BASI</name>
<dbReference type="GO" id="GO:0006412">
    <property type="term" value="P:translation"/>
    <property type="evidence" value="ECO:0007669"/>
    <property type="project" value="InterPro"/>
</dbReference>
<dbReference type="EMBL" id="SPRW01000008">
    <property type="protein sequence ID" value="TIC68809.1"/>
    <property type="molecule type" value="Genomic_DNA"/>
</dbReference>
<reference evidence="6 7" key="1">
    <citation type="submission" date="2019-03" db="EMBL/GenBank/DDBJ databases">
        <title>Sequencing 25 genomes of Wallemia mellicola.</title>
        <authorList>
            <person name="Gostincar C."/>
        </authorList>
    </citation>
    <scope>NUCLEOTIDE SEQUENCE [LARGE SCALE GENOMIC DNA]</scope>
    <source>
        <strain evidence="3 7">EXF-1262</strain>
        <strain evidence="5 8">EXF-1274</strain>
        <strain evidence="4 6">EXF-1277</strain>
        <strain evidence="2 9">EXF-6152</strain>
    </source>
</reference>
<organism evidence="3 7">
    <name type="scientific">Wallemia mellicola</name>
    <dbReference type="NCBI Taxonomy" id="1708541"/>
    <lineage>
        <taxon>Eukaryota</taxon>
        <taxon>Fungi</taxon>
        <taxon>Dikarya</taxon>
        <taxon>Basidiomycota</taxon>
        <taxon>Wallemiomycotina</taxon>
        <taxon>Wallemiomycetes</taxon>
        <taxon>Wallemiales</taxon>
        <taxon>Wallemiaceae</taxon>
        <taxon>Wallemia</taxon>
    </lineage>
</organism>
<evidence type="ECO:0000313" key="3">
    <source>
        <dbReference type="EMBL" id="TIB96327.1"/>
    </source>
</evidence>
<evidence type="ECO:0000313" key="7">
    <source>
        <dbReference type="Proteomes" id="UP000307169"/>
    </source>
</evidence>
<dbReference type="InterPro" id="IPR014717">
    <property type="entry name" value="Transl_elong_EF1B/ribsomal_bS6"/>
</dbReference>
<dbReference type="EMBL" id="SPRH01000066">
    <property type="protein sequence ID" value="TIB96327.1"/>
    <property type="molecule type" value="Genomic_DNA"/>
</dbReference>
<dbReference type="AlphaFoldDB" id="A0A4T0SHH5"/>
<dbReference type="Gene3D" id="3.30.70.60">
    <property type="match status" value="1"/>
</dbReference>
<dbReference type="InterPro" id="IPR000529">
    <property type="entry name" value="Ribosomal_bS6"/>
</dbReference>
<dbReference type="EMBL" id="SPRC01000060">
    <property type="protein sequence ID" value="TIB75624.1"/>
    <property type="molecule type" value="Genomic_DNA"/>
</dbReference>
<evidence type="ECO:0000256" key="1">
    <source>
        <dbReference type="ARBA" id="ARBA00009512"/>
    </source>
</evidence>
<dbReference type="PANTHER" id="PTHR21011">
    <property type="entry name" value="MITOCHONDRIAL 28S RIBOSOMAL PROTEIN S6"/>
    <property type="match status" value="1"/>
</dbReference>
<gene>
    <name evidence="5" type="ORF">E3Q02_01153</name>
    <name evidence="4" type="ORF">E3Q03_03942</name>
    <name evidence="3" type="ORF">E3Q17_03901</name>
    <name evidence="2" type="ORF">E3Q22_03923</name>
</gene>
<sequence length="117" mass="13465">MSYDAISIIACFFQGQIKMPLYNILCVAAHYPEIAPIRELLKTTTQIINNGGGLIKNVDYWGTQTLPNKMIRHQQIYDKGDYVHMSFLASPPLLKNVNNLLKLDPRVIRWQTTKEKM</sequence>
<evidence type="ECO:0000313" key="2">
    <source>
        <dbReference type="EMBL" id="TIB75624.1"/>
    </source>
</evidence>
<dbReference type="InterPro" id="IPR035980">
    <property type="entry name" value="Ribosomal_bS6_sf"/>
</dbReference>
<dbReference type="GO" id="GO:0070181">
    <property type="term" value="F:small ribosomal subunit rRNA binding"/>
    <property type="evidence" value="ECO:0007669"/>
    <property type="project" value="TreeGrafter"/>
</dbReference>
<comment type="similarity">
    <text evidence="1">Belongs to the bacterial ribosomal protein bS6 family.</text>
</comment>
<evidence type="ECO:0000313" key="5">
    <source>
        <dbReference type="EMBL" id="TIC68809.1"/>
    </source>
</evidence>
<dbReference type="Proteomes" id="UP000310685">
    <property type="component" value="Unassembled WGS sequence"/>
</dbReference>
<evidence type="ECO:0008006" key="10">
    <source>
        <dbReference type="Google" id="ProtNLM"/>
    </source>
</evidence>
<dbReference type="SUPFAM" id="SSF54995">
    <property type="entry name" value="Ribosomal protein S6"/>
    <property type="match status" value="1"/>
</dbReference>
<dbReference type="OrthoDB" id="10259681at2759"/>